<dbReference type="PANTHER" id="PTHR11264:SF0">
    <property type="entry name" value="URACIL-DNA GLYCOSYLASE"/>
    <property type="match status" value="1"/>
</dbReference>
<protein>
    <recommendedName>
        <fullName evidence="2">Uracil-DNA glycosylase</fullName>
    </recommendedName>
</protein>
<dbReference type="InterPro" id="IPR036895">
    <property type="entry name" value="Uracil-DNA_glycosylase-like_sf"/>
</dbReference>
<sequence length="202" mass="23930">MYPNFFKLCPDWTNFFYNQDMEQILISISDEIKKSPYFPDEQSIFRCFELTPFLQISVVFIGKQPTACSTGLSYEAEKSHILPIEIQRIYKELENEGYYPTRDGNLEHWAKQGVLLLNTALTAPQDCEKNHYKLWETFFENVLLHLSKKDNVIWVIEKNFPYKQHITNSTHLILENDYVVGSNIFKTINRELYKRGVDKISW</sequence>
<dbReference type="SUPFAM" id="SSF52141">
    <property type="entry name" value="Uracil-DNA glycosylase-like"/>
    <property type="match status" value="1"/>
</dbReference>
<dbReference type="GO" id="GO:0097510">
    <property type="term" value="P:base-excision repair, AP site formation via deaminated base removal"/>
    <property type="evidence" value="ECO:0007669"/>
    <property type="project" value="TreeGrafter"/>
</dbReference>
<dbReference type="GO" id="GO:0005634">
    <property type="term" value="C:nucleus"/>
    <property type="evidence" value="ECO:0007669"/>
    <property type="project" value="TreeGrafter"/>
</dbReference>
<dbReference type="Gene3D" id="3.40.470.10">
    <property type="entry name" value="Uracil-DNA glycosylase-like domain"/>
    <property type="match status" value="1"/>
</dbReference>
<dbReference type="CDD" id="cd10027">
    <property type="entry name" value="UDG-F1-like"/>
    <property type="match status" value="1"/>
</dbReference>
<organism evidence="1">
    <name type="scientific">viral metagenome</name>
    <dbReference type="NCBI Taxonomy" id="1070528"/>
    <lineage>
        <taxon>unclassified sequences</taxon>
        <taxon>metagenomes</taxon>
        <taxon>organismal metagenomes</taxon>
    </lineage>
</organism>
<evidence type="ECO:0000313" key="1">
    <source>
        <dbReference type="EMBL" id="QHU15737.1"/>
    </source>
</evidence>
<dbReference type="AlphaFoldDB" id="A0A6C0KG30"/>
<proteinExistence type="predicted"/>
<name>A0A6C0KG30_9ZZZZ</name>
<reference evidence="1" key="1">
    <citation type="journal article" date="2020" name="Nature">
        <title>Giant virus diversity and host interactions through global metagenomics.</title>
        <authorList>
            <person name="Schulz F."/>
            <person name="Roux S."/>
            <person name="Paez-Espino D."/>
            <person name="Jungbluth S."/>
            <person name="Walsh D.A."/>
            <person name="Denef V.J."/>
            <person name="McMahon K.D."/>
            <person name="Konstantinidis K.T."/>
            <person name="Eloe-Fadrosh E.A."/>
            <person name="Kyrpides N.C."/>
            <person name="Woyke T."/>
        </authorList>
    </citation>
    <scope>NUCLEOTIDE SEQUENCE</scope>
    <source>
        <strain evidence="1">GVMAG-S-3300010158-109</strain>
    </source>
</reference>
<dbReference type="InterPro" id="IPR002043">
    <property type="entry name" value="UDG_fam1"/>
</dbReference>
<dbReference type="PANTHER" id="PTHR11264">
    <property type="entry name" value="URACIL-DNA GLYCOSYLASE"/>
    <property type="match status" value="1"/>
</dbReference>
<accession>A0A6C0KG30</accession>
<evidence type="ECO:0008006" key="2">
    <source>
        <dbReference type="Google" id="ProtNLM"/>
    </source>
</evidence>
<dbReference type="GO" id="GO:0004844">
    <property type="term" value="F:uracil DNA N-glycosylase activity"/>
    <property type="evidence" value="ECO:0007669"/>
    <property type="project" value="InterPro"/>
</dbReference>
<dbReference type="GO" id="GO:0005739">
    <property type="term" value="C:mitochondrion"/>
    <property type="evidence" value="ECO:0007669"/>
    <property type="project" value="TreeGrafter"/>
</dbReference>
<dbReference type="EMBL" id="MN740867">
    <property type="protein sequence ID" value="QHU15737.1"/>
    <property type="molecule type" value="Genomic_DNA"/>
</dbReference>